<reference evidence="5" key="1">
    <citation type="submission" date="2022-01" db="EMBL/GenBank/DDBJ databases">
        <title>Novel bile acid biosynthetic pathways are enriched in the microbiome of centenarians.</title>
        <authorList>
            <person name="Sato Y."/>
            <person name="Atarashi K."/>
            <person name="Plichta R.D."/>
            <person name="Arai Y."/>
            <person name="Sasajima S."/>
            <person name="Kearney M.S."/>
            <person name="Suda W."/>
            <person name="Takeshita K."/>
            <person name="Sasaki T."/>
            <person name="Okamoto S."/>
            <person name="Skelly N.A."/>
            <person name="Okamura Y."/>
            <person name="Vlamakis H."/>
            <person name="Li Y."/>
            <person name="Tanoue T."/>
            <person name="Takei H."/>
            <person name="Nittono H."/>
            <person name="Narushima S."/>
            <person name="Irie J."/>
            <person name="Itoh H."/>
            <person name="Moriya K."/>
            <person name="Sugiura Y."/>
            <person name="Suematsu M."/>
            <person name="Moritoki N."/>
            <person name="Shibata S."/>
            <person name="Littman R.D."/>
            <person name="Fischbach A.M."/>
            <person name="Uwamino Y."/>
            <person name="Inoue T."/>
            <person name="Honda A."/>
            <person name="Hattori M."/>
            <person name="Murai T."/>
            <person name="Xavier J.R."/>
            <person name="Hirose N."/>
            <person name="Honda K."/>
        </authorList>
    </citation>
    <scope>NUCLEOTIDE SEQUENCE</scope>
    <source>
        <strain evidence="5">CE91-St55</strain>
    </source>
</reference>
<comment type="caution">
    <text evidence="5">The sequence shown here is derived from an EMBL/GenBank/DDBJ whole genome shotgun (WGS) entry which is preliminary data.</text>
</comment>
<evidence type="ECO:0000256" key="1">
    <source>
        <dbReference type="ARBA" id="ARBA00023015"/>
    </source>
</evidence>
<dbReference type="EMBL" id="BQNJ01000001">
    <property type="protein sequence ID" value="GKG99325.1"/>
    <property type="molecule type" value="Genomic_DNA"/>
</dbReference>
<feature type="domain" description="HTH gntR-type" evidence="4">
    <location>
        <begin position="242"/>
        <end position="310"/>
    </location>
</feature>
<proteinExistence type="predicted"/>
<dbReference type="InterPro" id="IPR000524">
    <property type="entry name" value="Tscrpt_reg_HTH_GntR"/>
</dbReference>
<dbReference type="Gene3D" id="1.10.10.10">
    <property type="entry name" value="Winged helix-like DNA-binding domain superfamily/Winged helix DNA-binding domain"/>
    <property type="match status" value="2"/>
</dbReference>
<dbReference type="PANTHER" id="PTHR44846">
    <property type="entry name" value="MANNOSYL-D-GLYCERATE TRANSPORT/METABOLISM SYSTEM REPRESSOR MNGR-RELATED"/>
    <property type="match status" value="1"/>
</dbReference>
<evidence type="ECO:0000313" key="6">
    <source>
        <dbReference type="Proteomes" id="UP001055091"/>
    </source>
</evidence>
<protein>
    <recommendedName>
        <fullName evidence="4">HTH gntR-type domain-containing protein</fullName>
    </recommendedName>
</protein>
<evidence type="ECO:0000256" key="3">
    <source>
        <dbReference type="ARBA" id="ARBA00023163"/>
    </source>
</evidence>
<evidence type="ECO:0000256" key="2">
    <source>
        <dbReference type="ARBA" id="ARBA00023125"/>
    </source>
</evidence>
<dbReference type="Pfam" id="PF00392">
    <property type="entry name" value="GntR"/>
    <property type="match status" value="2"/>
</dbReference>
<accession>A0AA37JCY5</accession>
<dbReference type="RefSeq" id="WP_118040763.1">
    <property type="nucleotide sequence ID" value="NZ_BQNJ01000001.1"/>
</dbReference>
<keyword evidence="2" id="KW-0238">DNA-binding</keyword>
<dbReference type="SUPFAM" id="SSF46785">
    <property type="entry name" value="Winged helix' DNA-binding domain"/>
    <property type="match status" value="2"/>
</dbReference>
<sequence length="476" mass="52641">MSNTNSKEQTIYRSLAGKIQLGFFDDGERFPSAKEIAERYRVSYCPAQRALKMLERDGLIQLNRGKNTIILGKPYENYLESDVFKRRAAALSDLLKSLDILSPAICLQSLLHCRESLALKKEQALPGRSLYQQFERSLHSLGSQTALSLYYDISSFAESALLDILCLKLGKKEAEAFLHAAALEYTSCFEDFTKESAESIGHRLEHLSETFRKPIEEYLAELELPPDIEPEAFVWEPNKGRTRYCDIVAIDMICKINQGIYPLGTLLPGGPVLADTYHVSEITIRRTIGLLNTLGVVQTINGVGTRVIGPGDASIPYRLKELMLDGNLKAFLEALQLLAVTGKPVFLYTFPWIPEEVLAAIAGAAAIPEEKSSMVAVISAGMQAVVHYCPLAAVRDIYSKLTLLLLKGSILRLEETGAEKVPGWSFVSAELQESCSKKDGVRLADAYRQLFQMIFTDTRLTLIDIGVHGAAEVAGI</sequence>
<dbReference type="PANTHER" id="PTHR44846:SF1">
    <property type="entry name" value="MANNOSYL-D-GLYCERATE TRANSPORT_METABOLISM SYSTEM REPRESSOR MNGR-RELATED"/>
    <property type="match status" value="1"/>
</dbReference>
<feature type="domain" description="HTH gntR-type" evidence="4">
    <location>
        <begin position="5"/>
        <end position="73"/>
    </location>
</feature>
<dbReference type="GO" id="GO:0003677">
    <property type="term" value="F:DNA binding"/>
    <property type="evidence" value="ECO:0007669"/>
    <property type="project" value="UniProtKB-KW"/>
</dbReference>
<dbReference type="InterPro" id="IPR036390">
    <property type="entry name" value="WH_DNA-bd_sf"/>
</dbReference>
<evidence type="ECO:0000259" key="4">
    <source>
        <dbReference type="PROSITE" id="PS50949"/>
    </source>
</evidence>
<dbReference type="Proteomes" id="UP001055091">
    <property type="component" value="Unassembled WGS sequence"/>
</dbReference>
<evidence type="ECO:0000313" key="5">
    <source>
        <dbReference type="EMBL" id="GKG99325.1"/>
    </source>
</evidence>
<keyword evidence="3" id="KW-0804">Transcription</keyword>
<dbReference type="GO" id="GO:0003700">
    <property type="term" value="F:DNA-binding transcription factor activity"/>
    <property type="evidence" value="ECO:0007669"/>
    <property type="project" value="InterPro"/>
</dbReference>
<dbReference type="AlphaFoldDB" id="A0AA37JCY5"/>
<dbReference type="GO" id="GO:0045892">
    <property type="term" value="P:negative regulation of DNA-templated transcription"/>
    <property type="evidence" value="ECO:0007669"/>
    <property type="project" value="TreeGrafter"/>
</dbReference>
<organism evidence="5 6">
    <name type="scientific">Hungatella hathewayi</name>
    <dbReference type="NCBI Taxonomy" id="154046"/>
    <lineage>
        <taxon>Bacteria</taxon>
        <taxon>Bacillati</taxon>
        <taxon>Bacillota</taxon>
        <taxon>Clostridia</taxon>
        <taxon>Lachnospirales</taxon>
        <taxon>Lachnospiraceae</taxon>
        <taxon>Hungatella</taxon>
    </lineage>
</organism>
<gene>
    <name evidence="5" type="ORF">CE91St55_13070</name>
</gene>
<dbReference type="SMART" id="SM00345">
    <property type="entry name" value="HTH_GNTR"/>
    <property type="match status" value="2"/>
</dbReference>
<dbReference type="InterPro" id="IPR050679">
    <property type="entry name" value="Bact_HTH_transcr_reg"/>
</dbReference>
<name>A0AA37JCY5_9FIRM</name>
<keyword evidence="1" id="KW-0805">Transcription regulation</keyword>
<dbReference type="PROSITE" id="PS50949">
    <property type="entry name" value="HTH_GNTR"/>
    <property type="match status" value="2"/>
</dbReference>
<dbReference type="InterPro" id="IPR036388">
    <property type="entry name" value="WH-like_DNA-bd_sf"/>
</dbReference>